<feature type="domain" description="WxL" evidence="2">
    <location>
        <begin position="27"/>
        <end position="229"/>
    </location>
</feature>
<dbReference type="RefSeq" id="WP_078806858.1">
    <property type="nucleotide sequence ID" value="NZ_FUXI01000008.1"/>
</dbReference>
<keyword evidence="4" id="KW-1185">Reference proteome</keyword>
<feature type="signal peptide" evidence="1">
    <location>
        <begin position="1"/>
        <end position="26"/>
    </location>
</feature>
<feature type="chain" id="PRO_5012391309" evidence="1">
    <location>
        <begin position="27"/>
        <end position="234"/>
    </location>
</feature>
<evidence type="ECO:0000259" key="2">
    <source>
        <dbReference type="Pfam" id="PF13731"/>
    </source>
</evidence>
<sequence length="234" mass="24321">MKKSTLFSAVALLSLGVTLSASVANAAVTSTDSQVNAKFTTNNGPVVPPGPGPGPGPINPPLANELGFYRGLNDFDFEAQIDASHDRNGLKVKATPKTGALAEADRYLIVYDGRLSATGENWKVSAQATQLSGNTTATPSTTKSYVGAQLNLPAATIALDDTAPNAKVTDKNQTIKMDGVAADLIGVEAGNVAKLFSTYQIKEADVELEVPAQSFEEGTYSSTITFTLSPSVLP</sequence>
<dbReference type="Pfam" id="PF13731">
    <property type="entry name" value="WxL"/>
    <property type="match status" value="1"/>
</dbReference>
<reference evidence="3 4" key="1">
    <citation type="submission" date="2017-02" db="EMBL/GenBank/DDBJ databases">
        <authorList>
            <person name="Peterson S.W."/>
        </authorList>
    </citation>
    <scope>NUCLEOTIDE SEQUENCE [LARGE SCALE GENOMIC DNA]</scope>
    <source>
        <strain evidence="3 4">ATCC BAA-1030</strain>
    </source>
</reference>
<dbReference type="STRING" id="263852.SAMN02745116_00928"/>
<evidence type="ECO:0000313" key="3">
    <source>
        <dbReference type="EMBL" id="SJZ61853.1"/>
    </source>
</evidence>
<dbReference type="Proteomes" id="UP000190328">
    <property type="component" value="Unassembled WGS sequence"/>
</dbReference>
<keyword evidence="1" id="KW-0732">Signal</keyword>
<dbReference type="InterPro" id="IPR027994">
    <property type="entry name" value="WxL_dom"/>
</dbReference>
<dbReference type="AlphaFoldDB" id="A0A1T4M4G8"/>
<dbReference type="EMBL" id="FUXI01000008">
    <property type="protein sequence ID" value="SJZ61853.1"/>
    <property type="molecule type" value="Genomic_DNA"/>
</dbReference>
<proteinExistence type="predicted"/>
<protein>
    <submittedName>
        <fullName evidence="3">WxL domain surface cell wall-binding</fullName>
    </submittedName>
</protein>
<evidence type="ECO:0000256" key="1">
    <source>
        <dbReference type="SAM" id="SignalP"/>
    </source>
</evidence>
<gene>
    <name evidence="3" type="ORF">SAMN02745116_00928</name>
</gene>
<organism evidence="3 4">
    <name type="scientific">Pilibacter termitis</name>
    <dbReference type="NCBI Taxonomy" id="263852"/>
    <lineage>
        <taxon>Bacteria</taxon>
        <taxon>Bacillati</taxon>
        <taxon>Bacillota</taxon>
        <taxon>Bacilli</taxon>
        <taxon>Lactobacillales</taxon>
        <taxon>Enterococcaceae</taxon>
        <taxon>Pilibacter</taxon>
    </lineage>
</organism>
<dbReference type="OrthoDB" id="2348302at2"/>
<evidence type="ECO:0000313" key="4">
    <source>
        <dbReference type="Proteomes" id="UP000190328"/>
    </source>
</evidence>
<name>A0A1T4M4G8_9ENTE</name>
<accession>A0A1T4M4G8</accession>